<dbReference type="InterPro" id="IPR050392">
    <property type="entry name" value="Collagen/C1q_domain"/>
</dbReference>
<dbReference type="Pfam" id="PF00386">
    <property type="entry name" value="C1q"/>
    <property type="match status" value="1"/>
</dbReference>
<dbReference type="InterPro" id="IPR001073">
    <property type="entry name" value="C1q_dom"/>
</dbReference>
<keyword evidence="3" id="KW-0272">Extracellular matrix</keyword>
<feature type="region of interest" description="Disordered" evidence="4">
    <location>
        <begin position="88"/>
        <end position="133"/>
    </location>
</feature>
<keyword evidence="5" id="KW-0472">Membrane</keyword>
<feature type="compositionally biased region" description="Gly residues" evidence="4">
    <location>
        <begin position="151"/>
        <end position="160"/>
    </location>
</feature>
<dbReference type="Pfam" id="PF01391">
    <property type="entry name" value="Collagen"/>
    <property type="match status" value="3"/>
</dbReference>
<evidence type="ECO:0000256" key="3">
    <source>
        <dbReference type="ARBA" id="ARBA00022530"/>
    </source>
</evidence>
<name>A0AAV6PVZ9_SOLSE</name>
<comment type="subcellular location">
    <subcellularLocation>
        <location evidence="1">Secreted</location>
        <location evidence="1">Extracellular space</location>
        <location evidence="1">Extracellular matrix</location>
    </subcellularLocation>
</comment>
<dbReference type="PROSITE" id="PS50871">
    <property type="entry name" value="C1Q"/>
    <property type="match status" value="1"/>
</dbReference>
<feature type="region of interest" description="Disordered" evidence="4">
    <location>
        <begin position="149"/>
        <end position="213"/>
    </location>
</feature>
<dbReference type="InterPro" id="IPR008160">
    <property type="entry name" value="Collagen"/>
</dbReference>
<keyword evidence="2" id="KW-0964">Secreted</keyword>
<reference evidence="7 8" key="1">
    <citation type="journal article" date="2021" name="Sci. Rep.">
        <title>Chromosome anchoring in Senegalese sole (Solea senegalensis) reveals sex-associated markers and genome rearrangements in flatfish.</title>
        <authorList>
            <person name="Guerrero-Cozar I."/>
            <person name="Gomez-Garrido J."/>
            <person name="Berbel C."/>
            <person name="Martinez-Blanch J.F."/>
            <person name="Alioto T."/>
            <person name="Claros M.G."/>
            <person name="Gagnaire P.A."/>
            <person name="Manchado M."/>
        </authorList>
    </citation>
    <scope>NUCLEOTIDE SEQUENCE [LARGE SCALE GENOMIC DNA]</scope>
    <source>
        <strain evidence="7">Sse05_10M</strain>
    </source>
</reference>
<feature type="transmembrane region" description="Helical" evidence="5">
    <location>
        <begin position="12"/>
        <end position="34"/>
    </location>
</feature>
<feature type="domain" description="C1q" evidence="6">
    <location>
        <begin position="292"/>
        <end position="425"/>
    </location>
</feature>
<evidence type="ECO:0000256" key="2">
    <source>
        <dbReference type="ARBA" id="ARBA00022525"/>
    </source>
</evidence>
<feature type="compositionally biased region" description="Low complexity" evidence="4">
    <location>
        <begin position="188"/>
        <end position="208"/>
    </location>
</feature>
<accession>A0AAV6PVZ9</accession>
<dbReference type="PANTHER" id="PTHR15427">
    <property type="entry name" value="EMILIN ELASTIN MICROFIBRIL INTERFACE-LOCATED PROTEIN ELASTIN MICROFIBRIL INTERFACER"/>
    <property type="match status" value="1"/>
</dbReference>
<dbReference type="EMBL" id="JAGKHQ010000020">
    <property type="protein sequence ID" value="KAG7479071.1"/>
    <property type="molecule type" value="Genomic_DNA"/>
</dbReference>
<sequence length="432" mass="45667">MTGEIRRRINSSTMLTFPLYLLLMVVSLPIIVVMPQTIPLNNTYSPGENMTQEEHCHELLYSPDPVPMDELPWYCLCMQCQDSKGPKGDRGDLGLPGMPGTAGRRGVKGYRGIQGFMGTPGMKGQKGNDGERGQPGLCGMVGFQGSKGFKGETGGQGLKGYPGDQGPKGDDGVCPENCEPIVGPPGDPGLTGPAGPRGLPGPTGLRGPKGYMGEKGDLGQFGAPGHAGEKGELGPLGECNCIDGIDGFPGPKGPMGDKGVQGQEGPAGQMGLKGDEGDQGPTGIMGLPGLCKPMIQSAFSAWLTSSFPFPTAPVAFSSVFYNIQMHYNTTTGVYTAPTAGTYVFKYHLAIHERILKVGLFLNSIAVVKTTDNKLLGTSSHSVILHLEQGDRVWVQVKDLHTNGMYAGPEIKSTFSGFLLYQDECTFEVSPYG</sequence>
<comment type="caution">
    <text evidence="7">The sequence shown here is derived from an EMBL/GenBank/DDBJ whole genome shotgun (WGS) entry which is preliminary data.</text>
</comment>
<protein>
    <submittedName>
        <fullName evidence="7">Inner ear-specific collagen-like</fullName>
    </submittedName>
</protein>
<keyword evidence="5" id="KW-0812">Transmembrane</keyword>
<dbReference type="GO" id="GO:0005581">
    <property type="term" value="C:collagen trimer"/>
    <property type="evidence" value="ECO:0007669"/>
    <property type="project" value="UniProtKB-KW"/>
</dbReference>
<keyword evidence="7" id="KW-0176">Collagen</keyword>
<evidence type="ECO:0000313" key="8">
    <source>
        <dbReference type="Proteomes" id="UP000693946"/>
    </source>
</evidence>
<dbReference type="Proteomes" id="UP000693946">
    <property type="component" value="Linkage Group LG8"/>
</dbReference>
<keyword evidence="5" id="KW-1133">Transmembrane helix</keyword>
<evidence type="ECO:0000256" key="4">
    <source>
        <dbReference type="SAM" id="MobiDB-lite"/>
    </source>
</evidence>
<gene>
    <name evidence="7" type="ORF">JOB18_016777</name>
</gene>
<proteinExistence type="predicted"/>
<evidence type="ECO:0000259" key="6">
    <source>
        <dbReference type="PROSITE" id="PS50871"/>
    </source>
</evidence>
<dbReference type="PANTHER" id="PTHR15427:SF54">
    <property type="entry name" value="C1Q DOMAIN-CONTAINING PROTEIN"/>
    <property type="match status" value="1"/>
</dbReference>
<keyword evidence="8" id="KW-1185">Reference proteome</keyword>
<evidence type="ECO:0000256" key="1">
    <source>
        <dbReference type="ARBA" id="ARBA00004498"/>
    </source>
</evidence>
<dbReference type="SMART" id="SM00110">
    <property type="entry name" value="C1Q"/>
    <property type="match status" value="1"/>
</dbReference>
<dbReference type="AlphaFoldDB" id="A0AAV6PVZ9"/>
<evidence type="ECO:0000256" key="5">
    <source>
        <dbReference type="SAM" id="Phobius"/>
    </source>
</evidence>
<evidence type="ECO:0000313" key="7">
    <source>
        <dbReference type="EMBL" id="KAG7479071.1"/>
    </source>
</evidence>
<organism evidence="7 8">
    <name type="scientific">Solea senegalensis</name>
    <name type="common">Senegalese sole</name>
    <dbReference type="NCBI Taxonomy" id="28829"/>
    <lineage>
        <taxon>Eukaryota</taxon>
        <taxon>Metazoa</taxon>
        <taxon>Chordata</taxon>
        <taxon>Craniata</taxon>
        <taxon>Vertebrata</taxon>
        <taxon>Euteleostomi</taxon>
        <taxon>Actinopterygii</taxon>
        <taxon>Neopterygii</taxon>
        <taxon>Teleostei</taxon>
        <taxon>Neoteleostei</taxon>
        <taxon>Acanthomorphata</taxon>
        <taxon>Carangaria</taxon>
        <taxon>Pleuronectiformes</taxon>
        <taxon>Pleuronectoidei</taxon>
        <taxon>Soleidae</taxon>
        <taxon>Solea</taxon>
    </lineage>
</organism>